<dbReference type="InterPro" id="IPR032675">
    <property type="entry name" value="LRR_dom_sf"/>
</dbReference>
<dbReference type="eggNOG" id="KOG3864">
    <property type="taxonomic scope" value="Eukaryota"/>
</dbReference>
<reference evidence="2 3" key="1">
    <citation type="journal article" date="2014" name="Nat. Commun.">
        <title>Molecular traces of alternative social organization in a termite genome.</title>
        <authorList>
            <person name="Terrapon N."/>
            <person name="Li C."/>
            <person name="Robertson H.M."/>
            <person name="Ji L."/>
            <person name="Meng X."/>
            <person name="Booth W."/>
            <person name="Chen Z."/>
            <person name="Childers C.P."/>
            <person name="Glastad K.M."/>
            <person name="Gokhale K."/>
            <person name="Gowin J."/>
            <person name="Gronenberg W."/>
            <person name="Hermansen R.A."/>
            <person name="Hu H."/>
            <person name="Hunt B.G."/>
            <person name="Huylmans A.K."/>
            <person name="Khalil S.M."/>
            <person name="Mitchell R.D."/>
            <person name="Munoz-Torres M.C."/>
            <person name="Mustard J.A."/>
            <person name="Pan H."/>
            <person name="Reese J.T."/>
            <person name="Scharf M.E."/>
            <person name="Sun F."/>
            <person name="Vogel H."/>
            <person name="Xiao J."/>
            <person name="Yang W."/>
            <person name="Yang Z."/>
            <person name="Yang Z."/>
            <person name="Zhou J."/>
            <person name="Zhu J."/>
            <person name="Brent C.S."/>
            <person name="Elsik C.G."/>
            <person name="Goodisman M.A."/>
            <person name="Liberles D.A."/>
            <person name="Roe R.M."/>
            <person name="Vargo E.L."/>
            <person name="Vilcinskas A."/>
            <person name="Wang J."/>
            <person name="Bornberg-Bauer E."/>
            <person name="Korb J."/>
            <person name="Zhang G."/>
            <person name="Liebig J."/>
        </authorList>
    </citation>
    <scope>NUCLEOTIDE SEQUENCE [LARGE SCALE GENOMIC DNA]</scope>
    <source>
        <tissue evidence="2">Whole organism</tissue>
    </source>
</reference>
<dbReference type="FunCoup" id="A0A067R4Y7">
    <property type="interactions" value="622"/>
</dbReference>
<dbReference type="InParanoid" id="A0A067R4Y7"/>
<feature type="domain" description="F-box/LRR-repeat protein 15-like leucin rich repeat" evidence="1">
    <location>
        <begin position="94"/>
        <end position="156"/>
    </location>
</feature>
<dbReference type="Pfam" id="PF25372">
    <property type="entry name" value="DUF7885"/>
    <property type="match status" value="1"/>
</dbReference>
<dbReference type="Gene3D" id="3.80.10.10">
    <property type="entry name" value="Ribonuclease Inhibitor"/>
    <property type="match status" value="1"/>
</dbReference>
<dbReference type="SUPFAM" id="SSF52047">
    <property type="entry name" value="RNI-like"/>
    <property type="match status" value="1"/>
</dbReference>
<evidence type="ECO:0000313" key="3">
    <source>
        <dbReference type="Proteomes" id="UP000027135"/>
    </source>
</evidence>
<dbReference type="AlphaFoldDB" id="A0A067R4Y7"/>
<evidence type="ECO:0000259" key="1">
    <source>
        <dbReference type="Pfam" id="PF25372"/>
    </source>
</evidence>
<keyword evidence="3" id="KW-1185">Reference proteome</keyword>
<dbReference type="EMBL" id="KK852747">
    <property type="protein sequence ID" value="KDR17260.1"/>
    <property type="molecule type" value="Genomic_DNA"/>
</dbReference>
<dbReference type="STRING" id="136037.A0A067R4Y7"/>
<protein>
    <submittedName>
        <fullName evidence="2">ATP synthase subunit s, mitochondrial</fullName>
    </submittedName>
</protein>
<dbReference type="OrthoDB" id="5859291at2759"/>
<dbReference type="Proteomes" id="UP000027135">
    <property type="component" value="Unassembled WGS sequence"/>
</dbReference>
<dbReference type="InterPro" id="IPR057207">
    <property type="entry name" value="FBXL15_LRR"/>
</dbReference>
<dbReference type="OMA" id="IFDMLYV"/>
<sequence>MIVPKPYLNSHRRFWHWLNIVWNRVDNERIAKVGPDRACAEWLMRNGAFVKWTDDCEFLKDYNALPAEEHVRYIQKIDATDSSIMHYGFGYFNGCKHVTHVKFHRCLYLENEALENLSYLKDSLQVLQIISCGNITDKGIKSLQILSKLLSLHIYGLPYLKNKEECLAVLASNLPECNIEILDRKPDHQCEQAE</sequence>
<gene>
    <name evidence="2" type="ORF">L798_08825</name>
</gene>
<evidence type="ECO:0000313" key="2">
    <source>
        <dbReference type="EMBL" id="KDR17260.1"/>
    </source>
</evidence>
<proteinExistence type="predicted"/>
<accession>A0A067R4Y7</accession>
<name>A0A067R4Y7_ZOONE</name>
<organism evidence="2 3">
    <name type="scientific">Zootermopsis nevadensis</name>
    <name type="common">Dampwood termite</name>
    <dbReference type="NCBI Taxonomy" id="136037"/>
    <lineage>
        <taxon>Eukaryota</taxon>
        <taxon>Metazoa</taxon>
        <taxon>Ecdysozoa</taxon>
        <taxon>Arthropoda</taxon>
        <taxon>Hexapoda</taxon>
        <taxon>Insecta</taxon>
        <taxon>Pterygota</taxon>
        <taxon>Neoptera</taxon>
        <taxon>Polyneoptera</taxon>
        <taxon>Dictyoptera</taxon>
        <taxon>Blattodea</taxon>
        <taxon>Blattoidea</taxon>
        <taxon>Termitoidae</taxon>
        <taxon>Termopsidae</taxon>
        <taxon>Zootermopsis</taxon>
    </lineage>
</organism>